<evidence type="ECO:0000313" key="3">
    <source>
        <dbReference type="Proteomes" id="UP001304429"/>
    </source>
</evidence>
<sequence length="498" mass="54196">MATSSQIAAAVARIDEAWNNAQARDGRFGNVLKNVSVHGVRGMSLDIELQWPVVAIAGTNGSGKTTLLQLCSAAYAKPESEVRSYKIGDWVRGALGNETPAILDDAKVGFGFWNSEPPIVIPYQRTETRWRYPRRNNPSRNVTFVGIASFAPRIERKDRLHVFRTQIALRGTEAFSASLLQSVSGVLGATYDEGNMNTVGLAQGTWEEHLPQVRRGQYTYGEPHMGAGEQKVIRLLQALELVPPKSLILLEEPEITLHPDAQRGLAWYLMSLSHRRGHQIIVATHSSDLFETLPQQARLLLVRRPSGTEVIPRAPKLAAARELSGFALANKVLVLVEDVSGKVFLSELLRRFARSLFDNCSIVPVGNTDDVYRLTATFRDGGCKAVGIRDPDIGDEPAAGIFSLPGNAAPESLLLDAKNIAACEATTLNGVSAAFDIARAAGHGKAGSALSKAIMPALASAMGLEPERLTDRLLEAWLRTHEDEARQFVLTIQQAVDN</sequence>
<gene>
    <name evidence="2" type="ORF">R5577_03070</name>
</gene>
<dbReference type="RefSeq" id="WP_146200119.1">
    <property type="nucleotide sequence ID" value="NZ_CP137539.1"/>
</dbReference>
<dbReference type="PANTHER" id="PTHR43581">
    <property type="entry name" value="ATP/GTP PHOSPHATASE"/>
    <property type="match status" value="1"/>
</dbReference>
<protein>
    <submittedName>
        <fullName evidence="2">AAA family ATPase</fullName>
    </submittedName>
</protein>
<dbReference type="EMBL" id="CP137539">
    <property type="protein sequence ID" value="WOP57183.1"/>
    <property type="molecule type" value="Genomic_DNA"/>
</dbReference>
<dbReference type="Gene3D" id="3.40.50.300">
    <property type="entry name" value="P-loop containing nucleotide triphosphate hydrolases"/>
    <property type="match status" value="1"/>
</dbReference>
<dbReference type="PANTHER" id="PTHR43581:SF4">
    <property type="entry name" value="ATP_GTP PHOSPHATASE"/>
    <property type="match status" value="1"/>
</dbReference>
<organism evidence="2 3">
    <name type="scientific">Xanthomonas euvesicatoria</name>
    <dbReference type="NCBI Taxonomy" id="456327"/>
    <lineage>
        <taxon>Bacteria</taxon>
        <taxon>Pseudomonadati</taxon>
        <taxon>Pseudomonadota</taxon>
        <taxon>Gammaproteobacteria</taxon>
        <taxon>Lysobacterales</taxon>
        <taxon>Lysobacteraceae</taxon>
        <taxon>Xanthomonas</taxon>
    </lineage>
</organism>
<dbReference type="GO" id="GO:0005524">
    <property type="term" value="F:ATP binding"/>
    <property type="evidence" value="ECO:0007669"/>
    <property type="project" value="InterPro"/>
</dbReference>
<dbReference type="Pfam" id="PF13304">
    <property type="entry name" value="AAA_21"/>
    <property type="match status" value="1"/>
</dbReference>
<dbReference type="AlphaFoldDB" id="A0AAX4FKW9"/>
<dbReference type="InterPro" id="IPR003959">
    <property type="entry name" value="ATPase_AAA_core"/>
</dbReference>
<proteinExistence type="predicted"/>
<evidence type="ECO:0000313" key="2">
    <source>
        <dbReference type="EMBL" id="WOP57183.1"/>
    </source>
</evidence>
<reference evidence="2" key="1">
    <citation type="submission" date="2023-10" db="EMBL/GenBank/DDBJ databases">
        <title>Comparative Genomic Analysis of Tomato Bacterial Spot Xanthomonads Reveals A New Lineage of Xanthomonas euvesicatoria.</title>
        <authorList>
            <person name="Huang C.-J."/>
            <person name="Wu T.-L."/>
            <person name="Wu Y.-L."/>
            <person name="Wang R.-S."/>
            <person name="Lin Y.-C."/>
        </authorList>
    </citation>
    <scope>NUCLEOTIDE SEQUENCE</scope>
    <source>
        <strain evidence="2">T0319-01</strain>
    </source>
</reference>
<accession>A0AAX4FKW9</accession>
<dbReference type="GO" id="GO:0016887">
    <property type="term" value="F:ATP hydrolysis activity"/>
    <property type="evidence" value="ECO:0007669"/>
    <property type="project" value="InterPro"/>
</dbReference>
<dbReference type="InterPro" id="IPR051396">
    <property type="entry name" value="Bact_Antivir_Def_Nuclease"/>
</dbReference>
<feature type="domain" description="AAA+ ATPase" evidence="1">
    <location>
        <begin position="50"/>
        <end position="315"/>
    </location>
</feature>
<name>A0AAX4FKW9_XANEU</name>
<dbReference type="InterPro" id="IPR027417">
    <property type="entry name" value="P-loop_NTPase"/>
</dbReference>
<dbReference type="SMART" id="SM00382">
    <property type="entry name" value="AAA"/>
    <property type="match status" value="1"/>
</dbReference>
<evidence type="ECO:0000259" key="1">
    <source>
        <dbReference type="SMART" id="SM00382"/>
    </source>
</evidence>
<dbReference type="Proteomes" id="UP001304429">
    <property type="component" value="Chromosome"/>
</dbReference>
<dbReference type="InterPro" id="IPR003593">
    <property type="entry name" value="AAA+_ATPase"/>
</dbReference>
<dbReference type="SUPFAM" id="SSF52540">
    <property type="entry name" value="P-loop containing nucleoside triphosphate hydrolases"/>
    <property type="match status" value="1"/>
</dbReference>